<dbReference type="InterPro" id="IPR015797">
    <property type="entry name" value="NUDIX_hydrolase-like_dom_sf"/>
</dbReference>
<dbReference type="EMBL" id="JBHTMA010000040">
    <property type="protein sequence ID" value="MFD1228322.1"/>
    <property type="molecule type" value="Genomic_DNA"/>
</dbReference>
<evidence type="ECO:0000259" key="6">
    <source>
        <dbReference type="PROSITE" id="PS51462"/>
    </source>
</evidence>
<dbReference type="PANTHER" id="PTHR43758:SF8">
    <property type="entry name" value="8-OXO-DGTP DIPHOSPHATASE YTKD-RELATED"/>
    <property type="match status" value="1"/>
</dbReference>
<keyword evidence="5" id="KW-0460">Magnesium</keyword>
<name>A0ABW3V6U2_9HYPH</name>
<comment type="cofactor">
    <cofactor evidence="1">
        <name>Mg(2+)</name>
        <dbReference type="ChEBI" id="CHEBI:18420"/>
    </cofactor>
</comment>
<dbReference type="Proteomes" id="UP001597263">
    <property type="component" value="Unassembled WGS sequence"/>
</dbReference>
<evidence type="ECO:0000256" key="1">
    <source>
        <dbReference type="ARBA" id="ARBA00001946"/>
    </source>
</evidence>
<dbReference type="PANTHER" id="PTHR43758">
    <property type="entry name" value="7,8-DIHYDRO-8-OXOGUANINE TRIPHOSPHATASE"/>
    <property type="match status" value="1"/>
</dbReference>
<comment type="similarity">
    <text evidence="2">Belongs to the Nudix hydrolase family.</text>
</comment>
<dbReference type="SUPFAM" id="SSF55811">
    <property type="entry name" value="Nudix"/>
    <property type="match status" value="1"/>
</dbReference>
<organism evidence="7 8">
    <name type="scientific">Pseudochrobactrum kiredjianiae</name>
    <dbReference type="NCBI Taxonomy" id="386305"/>
    <lineage>
        <taxon>Bacteria</taxon>
        <taxon>Pseudomonadati</taxon>
        <taxon>Pseudomonadota</taxon>
        <taxon>Alphaproteobacteria</taxon>
        <taxon>Hyphomicrobiales</taxon>
        <taxon>Brucellaceae</taxon>
        <taxon>Pseudochrobactrum</taxon>
    </lineage>
</organism>
<gene>
    <name evidence="7" type="ORF">ACFQ35_14350</name>
</gene>
<keyword evidence="3" id="KW-0479">Metal-binding</keyword>
<evidence type="ECO:0000256" key="3">
    <source>
        <dbReference type="ARBA" id="ARBA00022723"/>
    </source>
</evidence>
<dbReference type="Gene3D" id="3.90.79.10">
    <property type="entry name" value="Nucleoside Triphosphate Pyrophosphohydrolase"/>
    <property type="match status" value="1"/>
</dbReference>
<dbReference type="PROSITE" id="PS51462">
    <property type="entry name" value="NUDIX"/>
    <property type="match status" value="1"/>
</dbReference>
<evidence type="ECO:0000256" key="5">
    <source>
        <dbReference type="ARBA" id="ARBA00022842"/>
    </source>
</evidence>
<sequence>MLVLKAMIYVTSPQGVLVFEEPESPHIGLQVPGGTIETGEDPLLAAGRELFEETGLTADDGLRFLGTIDFTLTEEGRPYTMRRYYYHVHFEGELPESWEHYEMHAFDGSGPILFRLFWLPYEDARQRLAHGMAELLHHVPATVK</sequence>
<evidence type="ECO:0000256" key="4">
    <source>
        <dbReference type="ARBA" id="ARBA00022801"/>
    </source>
</evidence>
<dbReference type="InterPro" id="IPR000086">
    <property type="entry name" value="NUDIX_hydrolase_dom"/>
</dbReference>
<evidence type="ECO:0000256" key="2">
    <source>
        <dbReference type="ARBA" id="ARBA00005582"/>
    </source>
</evidence>
<feature type="domain" description="Nudix hydrolase" evidence="6">
    <location>
        <begin position="1"/>
        <end position="141"/>
    </location>
</feature>
<keyword evidence="8" id="KW-1185">Reference proteome</keyword>
<reference evidence="8" key="1">
    <citation type="journal article" date="2019" name="Int. J. Syst. Evol. Microbiol.">
        <title>The Global Catalogue of Microorganisms (GCM) 10K type strain sequencing project: providing services to taxonomists for standard genome sequencing and annotation.</title>
        <authorList>
            <consortium name="The Broad Institute Genomics Platform"/>
            <consortium name="The Broad Institute Genome Sequencing Center for Infectious Disease"/>
            <person name="Wu L."/>
            <person name="Ma J."/>
        </authorList>
    </citation>
    <scope>NUCLEOTIDE SEQUENCE [LARGE SCALE GENOMIC DNA]</scope>
    <source>
        <strain evidence="8">CCUG 49584</strain>
    </source>
</reference>
<accession>A0ABW3V6U2</accession>
<dbReference type="Pfam" id="PF00293">
    <property type="entry name" value="NUDIX"/>
    <property type="match status" value="1"/>
</dbReference>
<proteinExistence type="inferred from homology"/>
<dbReference type="CDD" id="cd04663">
    <property type="entry name" value="NUDIX_Hydrolase"/>
    <property type="match status" value="1"/>
</dbReference>
<dbReference type="RefSeq" id="WP_289384811.1">
    <property type="nucleotide sequence ID" value="NZ_JAUCBM010000001.1"/>
</dbReference>
<comment type="caution">
    <text evidence="7">The sequence shown here is derived from an EMBL/GenBank/DDBJ whole genome shotgun (WGS) entry which is preliminary data.</text>
</comment>
<protein>
    <submittedName>
        <fullName evidence="7">NUDIX domain-containing protein</fullName>
    </submittedName>
</protein>
<dbReference type="InterPro" id="IPR020084">
    <property type="entry name" value="NUDIX_hydrolase_CS"/>
</dbReference>
<evidence type="ECO:0000313" key="8">
    <source>
        <dbReference type="Proteomes" id="UP001597263"/>
    </source>
</evidence>
<keyword evidence="4" id="KW-0378">Hydrolase</keyword>
<dbReference type="PROSITE" id="PS00893">
    <property type="entry name" value="NUDIX_BOX"/>
    <property type="match status" value="1"/>
</dbReference>
<evidence type="ECO:0000313" key="7">
    <source>
        <dbReference type="EMBL" id="MFD1228322.1"/>
    </source>
</evidence>